<dbReference type="InterPro" id="IPR001763">
    <property type="entry name" value="Rhodanese-like_dom"/>
</dbReference>
<evidence type="ECO:0000259" key="9">
    <source>
        <dbReference type="PROSITE" id="PS50206"/>
    </source>
</evidence>
<dbReference type="GO" id="GO:0004843">
    <property type="term" value="F:cysteine-type deubiquitinase activity"/>
    <property type="evidence" value="ECO:0007669"/>
    <property type="project" value="UniProtKB-UniRule"/>
</dbReference>
<keyword evidence="5 7" id="KW-0378">Hydrolase</keyword>
<dbReference type="GO" id="GO:0006508">
    <property type="term" value="P:proteolysis"/>
    <property type="evidence" value="ECO:0007669"/>
    <property type="project" value="UniProtKB-KW"/>
</dbReference>
<dbReference type="InterPro" id="IPR028889">
    <property type="entry name" value="USP"/>
</dbReference>
<dbReference type="PROSITE" id="PS00972">
    <property type="entry name" value="USP_1"/>
    <property type="match status" value="1"/>
</dbReference>
<organism evidence="11 12">
    <name type="scientific">Malassezia restricta (strain ATCC 96810 / NBRC 103918 / CBS 7877)</name>
    <name type="common">Seborrheic dermatitis infection agent</name>
    <dbReference type="NCBI Taxonomy" id="425264"/>
    <lineage>
        <taxon>Eukaryota</taxon>
        <taxon>Fungi</taxon>
        <taxon>Dikarya</taxon>
        <taxon>Basidiomycota</taxon>
        <taxon>Ustilaginomycotina</taxon>
        <taxon>Malasseziomycetes</taxon>
        <taxon>Malasseziales</taxon>
        <taxon>Malasseziaceae</taxon>
        <taxon>Malassezia</taxon>
    </lineage>
</organism>
<dbReference type="OrthoDB" id="292964at2759"/>
<dbReference type="AlphaFoldDB" id="A0A3G2RZC6"/>
<feature type="domain" description="Rhodanese" evidence="9">
    <location>
        <begin position="192"/>
        <end position="313"/>
    </location>
</feature>
<dbReference type="PANTHER" id="PTHR21646">
    <property type="entry name" value="UBIQUITIN CARBOXYL-TERMINAL HYDROLASE"/>
    <property type="match status" value="1"/>
</dbReference>
<dbReference type="GO" id="GO:0016579">
    <property type="term" value="P:protein deubiquitination"/>
    <property type="evidence" value="ECO:0007669"/>
    <property type="project" value="InterPro"/>
</dbReference>
<dbReference type="InterPro" id="IPR018200">
    <property type="entry name" value="USP_CS"/>
</dbReference>
<dbReference type="EMBL" id="CP033148">
    <property type="protein sequence ID" value="AYO41133.1"/>
    <property type="molecule type" value="Genomic_DNA"/>
</dbReference>
<evidence type="ECO:0000256" key="1">
    <source>
        <dbReference type="ARBA" id="ARBA00000707"/>
    </source>
</evidence>
<dbReference type="PROSITE" id="PS00973">
    <property type="entry name" value="USP_2"/>
    <property type="match status" value="1"/>
</dbReference>
<evidence type="ECO:0000256" key="8">
    <source>
        <dbReference type="SAM" id="MobiDB-lite"/>
    </source>
</evidence>
<evidence type="ECO:0000259" key="10">
    <source>
        <dbReference type="PROSITE" id="PS50235"/>
    </source>
</evidence>
<dbReference type="InterPro" id="IPR001394">
    <property type="entry name" value="Peptidase_C19_UCH"/>
</dbReference>
<dbReference type="InterPro" id="IPR036873">
    <property type="entry name" value="Rhodanese-like_dom_sf"/>
</dbReference>
<evidence type="ECO:0000256" key="2">
    <source>
        <dbReference type="ARBA" id="ARBA00009085"/>
    </source>
</evidence>
<keyword evidence="6 7" id="KW-0788">Thiol protease</keyword>
<protein>
    <recommendedName>
        <fullName evidence="7">Ubiquitin carboxyl-terminal hydrolase</fullName>
        <ecNumber evidence="7">3.4.19.12</ecNumber>
    </recommendedName>
</protein>
<comment type="catalytic activity">
    <reaction evidence="1 7">
        <text>Thiol-dependent hydrolysis of ester, thioester, amide, peptide and isopeptide bonds formed by the C-terminal Gly of ubiquitin (a 76-residue protein attached to proteins as an intracellular targeting signal).</text>
        <dbReference type="EC" id="3.4.19.12"/>
    </reaction>
</comment>
<feature type="region of interest" description="Disordered" evidence="8">
    <location>
        <begin position="359"/>
        <end position="381"/>
    </location>
</feature>
<keyword evidence="12" id="KW-1185">Reference proteome</keyword>
<dbReference type="InterPro" id="IPR050185">
    <property type="entry name" value="Ub_carboxyl-term_hydrolase"/>
</dbReference>
<dbReference type="Pfam" id="PF00443">
    <property type="entry name" value="UCH"/>
    <property type="match status" value="1"/>
</dbReference>
<sequence length="771" mass="84997">MVGVGPGDGGSQHLPPMHPINLRKQVNLSLDASFSVKSYVGAASTLLDKAQMADAQGHLEMAFIHYLTAASVASFVPKHAEWPSIRQQRGATFQAYQELMNRTPEIVKRANAIERELTARAEDMMRDAQLEKHGSGRHSPAVAPAQPRVSAAQTPTIPYGRCLSVEELWTYMYPGFDRTTDTAGHELLSKRRGPQILLVDIRPRSMHAAGHIRGADTICIEPTVLRAPPVSMADLQASLPPKEAAYLEKRSEYDLLVLYDQRTRALSSGGNATPEQEHIESVLRTLEVDLVHSPCLLRGGFESWARQVGDSGVIRERGSSAKPASPATPSARRTAFVTPSVPPRTYQVPVTSGKFTYPDITSLSTPRMSGPTPPPAARTPMPASLMAGPSIMSRSHSMAPPSFPVPRDVRIGLTGLCNFGQTCYMNATIQCLSATMLLAQYMLDGTYQKAINTQNPLGTRGALSHALAALLRALWSEQSVTVAPTAFREAIGQFAPAFRSHEQQDSQEFLLFLLDGLHEDLNRIVQRPPALELGEAQQAELSRLPQQLASVAEWSLYRRRNDSVIVDTFQGQLRNQLTCLTCGHMSVTYNAFMSLSLPVPSGRGVSQATLYQCMDAFVHEEVLDKGNAWHCPKCQRPRRSTKRLSLARLPPVLLIHLKRFTFRGPASNKIETRVNFPFDKLDLSNYMPPPLPPGMSVHGIPVSESQRPPYLYDLHAVTHHFGTLNSGHYTASVRTQGLWYYCDDSRVTPGDAQLHTSSPYMLFFSRRASPL</sequence>
<evidence type="ECO:0000313" key="12">
    <source>
        <dbReference type="Proteomes" id="UP000269793"/>
    </source>
</evidence>
<dbReference type="PANTHER" id="PTHR21646:SF95">
    <property type="entry name" value="UBIQUITIN CARBOXYL-TERMINAL HYDROLASE 4-RELATED"/>
    <property type="match status" value="1"/>
</dbReference>
<feature type="region of interest" description="Disordered" evidence="8">
    <location>
        <begin position="315"/>
        <end position="334"/>
    </location>
</feature>
<feature type="compositionally biased region" description="Low complexity" evidence="8">
    <location>
        <begin position="320"/>
        <end position="334"/>
    </location>
</feature>
<keyword evidence="3 7" id="KW-0645">Protease</keyword>
<comment type="similarity">
    <text evidence="2 7">Belongs to the peptidase C19 family.</text>
</comment>
<evidence type="ECO:0000256" key="7">
    <source>
        <dbReference type="RuleBase" id="RU366025"/>
    </source>
</evidence>
<evidence type="ECO:0000256" key="5">
    <source>
        <dbReference type="ARBA" id="ARBA00022801"/>
    </source>
</evidence>
<evidence type="ECO:0000256" key="3">
    <source>
        <dbReference type="ARBA" id="ARBA00022670"/>
    </source>
</evidence>
<dbReference type="CDD" id="cd02674">
    <property type="entry name" value="Peptidase_C19R"/>
    <property type="match status" value="1"/>
</dbReference>
<accession>A0A3G2RZC6</accession>
<feature type="domain" description="USP" evidence="10">
    <location>
        <begin position="414"/>
        <end position="767"/>
    </location>
</feature>
<gene>
    <name evidence="11" type="primary">DOA4</name>
    <name evidence="11" type="ORF">DNF11_0183</name>
</gene>
<dbReference type="SUPFAM" id="SSF54001">
    <property type="entry name" value="Cysteine proteinases"/>
    <property type="match status" value="1"/>
</dbReference>
<evidence type="ECO:0000256" key="4">
    <source>
        <dbReference type="ARBA" id="ARBA00022786"/>
    </source>
</evidence>
<dbReference type="Pfam" id="PF00581">
    <property type="entry name" value="Rhodanese"/>
    <property type="match status" value="1"/>
</dbReference>
<dbReference type="SUPFAM" id="SSF52821">
    <property type="entry name" value="Rhodanese/Cell cycle control phosphatase"/>
    <property type="match status" value="1"/>
</dbReference>
<dbReference type="EC" id="3.4.19.12" evidence="7"/>
<dbReference type="Gene3D" id="3.40.250.10">
    <property type="entry name" value="Rhodanese-like domain"/>
    <property type="match status" value="1"/>
</dbReference>
<dbReference type="Gene3D" id="1.20.58.80">
    <property type="entry name" value="Phosphotransferase system, lactose/cellobiose-type IIA subunit"/>
    <property type="match status" value="1"/>
</dbReference>
<keyword evidence="4 7" id="KW-0833">Ubl conjugation pathway</keyword>
<dbReference type="PROSITE" id="PS50206">
    <property type="entry name" value="RHODANESE_3"/>
    <property type="match status" value="1"/>
</dbReference>
<dbReference type="PROSITE" id="PS50235">
    <property type="entry name" value="USP_3"/>
    <property type="match status" value="1"/>
</dbReference>
<evidence type="ECO:0000313" key="11">
    <source>
        <dbReference type="EMBL" id="AYO41133.1"/>
    </source>
</evidence>
<proteinExistence type="inferred from homology"/>
<evidence type="ECO:0000256" key="6">
    <source>
        <dbReference type="ARBA" id="ARBA00022807"/>
    </source>
</evidence>
<dbReference type="SMART" id="SM00450">
    <property type="entry name" value="RHOD"/>
    <property type="match status" value="1"/>
</dbReference>
<dbReference type="Proteomes" id="UP000269793">
    <property type="component" value="Chromosome I"/>
</dbReference>
<dbReference type="InterPro" id="IPR038765">
    <property type="entry name" value="Papain-like_cys_pep_sf"/>
</dbReference>
<reference evidence="11 12" key="1">
    <citation type="submission" date="2018-10" db="EMBL/GenBank/DDBJ databases">
        <title>Complete genome sequence of Malassezia restricta CBS 7877.</title>
        <authorList>
            <person name="Morand S.C."/>
            <person name="Bertignac M."/>
            <person name="Iltis A."/>
            <person name="Kolder I."/>
            <person name="Pirovano W."/>
            <person name="Jourdain R."/>
            <person name="Clavaud C."/>
        </authorList>
    </citation>
    <scope>NUCLEOTIDE SEQUENCE [LARGE SCALE GENOMIC DNA]</scope>
    <source>
        <strain evidence="11 12">CBS 7877</strain>
    </source>
</reference>
<dbReference type="VEuPathDB" id="FungiDB:DNF11_0183"/>
<dbReference type="Gene3D" id="3.90.70.10">
    <property type="entry name" value="Cysteine proteinases"/>
    <property type="match status" value="1"/>
</dbReference>
<dbReference type="STRING" id="425264.A0A3G2RZC6"/>
<name>A0A3G2RZC6_MALR7</name>